<organism evidence="1">
    <name type="scientific">Nicotiana tabacum</name>
    <name type="common">Common tobacco</name>
    <dbReference type="NCBI Taxonomy" id="4097"/>
    <lineage>
        <taxon>Eukaryota</taxon>
        <taxon>Viridiplantae</taxon>
        <taxon>Streptophyta</taxon>
        <taxon>Embryophyta</taxon>
        <taxon>Tracheophyta</taxon>
        <taxon>Spermatophyta</taxon>
        <taxon>Magnoliopsida</taxon>
        <taxon>eudicotyledons</taxon>
        <taxon>Gunneridae</taxon>
        <taxon>Pentapetalae</taxon>
        <taxon>asterids</taxon>
        <taxon>lamiids</taxon>
        <taxon>Solanales</taxon>
        <taxon>Solanaceae</taxon>
        <taxon>Nicotianoideae</taxon>
        <taxon>Nicotianeae</taxon>
        <taxon>Nicotiana</taxon>
    </lineage>
</organism>
<dbReference type="STRING" id="4097.A0A1S4A977"/>
<name>A0A1S4A977_TOBAC</name>
<dbReference type="RefSeq" id="XP_016473195.1">
    <property type="nucleotide sequence ID" value="XM_016617709.1"/>
</dbReference>
<proteinExistence type="predicted"/>
<dbReference type="CDD" id="cd09272">
    <property type="entry name" value="RNase_HI_RT_Ty1"/>
    <property type="match status" value="1"/>
</dbReference>
<dbReference type="OMA" id="ISWISKQ"/>
<reference evidence="1" key="1">
    <citation type="submission" date="2025-08" db="UniProtKB">
        <authorList>
            <consortium name="RefSeq"/>
        </authorList>
    </citation>
    <scope>IDENTIFICATION</scope>
</reference>
<dbReference type="PANTHER" id="PTHR11439">
    <property type="entry name" value="GAG-POL-RELATED RETROTRANSPOSON"/>
    <property type="match status" value="1"/>
</dbReference>
<evidence type="ECO:0000313" key="1">
    <source>
        <dbReference type="RefSeq" id="XP_016473195.1"/>
    </source>
</evidence>
<gene>
    <name evidence="1" type="primary">LOC107795125</name>
</gene>
<protein>
    <submittedName>
        <fullName evidence="1">Uncharacterized mitochondrial protein AtMg00810-like</fullName>
    </submittedName>
</protein>
<dbReference type="OrthoDB" id="1296755at2759"/>
<accession>A0A1S4A977</accession>
<dbReference type="AlphaFoldDB" id="A0A1S4A977"/>
<dbReference type="PaxDb" id="4097-A0A1S4A977"/>
<sequence length="95" mass="10776">MSRPDISYSVQTLSHYLHQPKKSHMEAALRIVKYVKKESGKDWAVCAHSRKPVTGYLIKFGDSLISWKSKKQTTISRSSAEAEYRSMTSTVAELV</sequence>
<dbReference type="PANTHER" id="PTHR11439:SF511">
    <property type="match status" value="1"/>
</dbReference>
<dbReference type="KEGG" id="nta:107795125"/>